<comment type="caution">
    <text evidence="1">The sequence shown here is derived from an EMBL/GenBank/DDBJ whole genome shotgun (WGS) entry which is preliminary data.</text>
</comment>
<dbReference type="Proteomes" id="UP000632766">
    <property type="component" value="Unassembled WGS sequence"/>
</dbReference>
<dbReference type="EMBL" id="JAECZC010000105">
    <property type="protein sequence ID" value="MBH8566876.1"/>
    <property type="molecule type" value="Genomic_DNA"/>
</dbReference>
<dbReference type="InterPro" id="IPR020325">
    <property type="entry name" value="Uncharacterised_16.1kDa"/>
</dbReference>
<evidence type="ECO:0000313" key="2">
    <source>
        <dbReference type="Proteomes" id="UP000632766"/>
    </source>
</evidence>
<organism evidence="1 2">
    <name type="scientific">Amazonocrinis nigriterrae CENA67</name>
    <dbReference type="NCBI Taxonomy" id="2794033"/>
    <lineage>
        <taxon>Bacteria</taxon>
        <taxon>Bacillati</taxon>
        <taxon>Cyanobacteriota</taxon>
        <taxon>Cyanophyceae</taxon>
        <taxon>Nostocales</taxon>
        <taxon>Nostocaceae</taxon>
        <taxon>Amazonocrinis</taxon>
        <taxon>Amazonocrinis nigriterrae</taxon>
    </lineage>
</organism>
<dbReference type="Pfam" id="PF10847">
    <property type="entry name" value="DUF2656"/>
    <property type="match status" value="1"/>
</dbReference>
<accession>A0A8J7HVY9</accession>
<protein>
    <submittedName>
        <fullName evidence="1">DUF2656 domain-containing protein</fullName>
    </submittedName>
</protein>
<sequence length="149" mass="16463">MLLSHNFDVSTDIVPALSREEFAQVFMEGLSVHQHLKCRLVNNPHWIVEVLFATEEFSPRQVGELCANALFEKRQLERSHPGSIPEILVLGGIKTTPPTSSSPDALQPGNWGVDVVETLSSDAFLQAIAWDTAIAQKPADSIFKVELKN</sequence>
<proteinExistence type="predicted"/>
<evidence type="ECO:0000313" key="1">
    <source>
        <dbReference type="EMBL" id="MBH8566876.1"/>
    </source>
</evidence>
<gene>
    <name evidence="1" type="ORF">I8748_32815</name>
</gene>
<keyword evidence="2" id="KW-1185">Reference proteome</keyword>
<reference evidence="1 2" key="1">
    <citation type="journal article" date="2021" name="Int. J. Syst. Evol. Microbiol.">
        <title>Amazonocrinis nigriterrae gen. nov., sp. nov., Atlanticothrix silvestris gen. nov., sp. nov. and Dendronalium phyllosphericum gen. nov., sp. nov., nostocacean cyanobacteria from Brazilian environments.</title>
        <authorList>
            <person name="Alvarenga D.O."/>
            <person name="Andreote A.P.D."/>
            <person name="Branco L.H.Z."/>
            <person name="Delbaje E."/>
            <person name="Cruz R.B."/>
            <person name="Varani A.M."/>
            <person name="Fiore M.F."/>
        </authorList>
    </citation>
    <scope>NUCLEOTIDE SEQUENCE [LARGE SCALE GENOMIC DNA]</scope>
    <source>
        <strain evidence="1 2">CENA67</strain>
    </source>
</reference>
<dbReference type="AlphaFoldDB" id="A0A8J7HVY9"/>
<name>A0A8J7HVY9_9NOST</name>